<keyword evidence="3" id="KW-0804">Transcription</keyword>
<dbReference type="EMBL" id="FOHO01000018">
    <property type="protein sequence ID" value="SET99879.1"/>
    <property type="molecule type" value="Genomic_DNA"/>
</dbReference>
<evidence type="ECO:0000256" key="2">
    <source>
        <dbReference type="ARBA" id="ARBA00023125"/>
    </source>
</evidence>
<feature type="domain" description="HTH rpiR-type" evidence="4">
    <location>
        <begin position="7"/>
        <end position="83"/>
    </location>
</feature>
<dbReference type="GO" id="GO:1901135">
    <property type="term" value="P:carbohydrate derivative metabolic process"/>
    <property type="evidence" value="ECO:0007669"/>
    <property type="project" value="InterPro"/>
</dbReference>
<dbReference type="OrthoDB" id="9814005at2"/>
<accession>A0A1I0IRR9</accession>
<organism evidence="5 6">
    <name type="scientific">Paracoccus homiensis</name>
    <dbReference type="NCBI Taxonomy" id="364199"/>
    <lineage>
        <taxon>Bacteria</taxon>
        <taxon>Pseudomonadati</taxon>
        <taxon>Pseudomonadota</taxon>
        <taxon>Alphaproteobacteria</taxon>
        <taxon>Rhodobacterales</taxon>
        <taxon>Paracoccaceae</taxon>
        <taxon>Paracoccus</taxon>
    </lineage>
</organism>
<proteinExistence type="predicted"/>
<dbReference type="InterPro" id="IPR035472">
    <property type="entry name" value="RpiR-like_SIS"/>
</dbReference>
<keyword evidence="2 5" id="KW-0238">DNA-binding</keyword>
<dbReference type="GO" id="GO:0003677">
    <property type="term" value="F:DNA binding"/>
    <property type="evidence" value="ECO:0007669"/>
    <property type="project" value="UniProtKB-KW"/>
</dbReference>
<dbReference type="InterPro" id="IPR009057">
    <property type="entry name" value="Homeodomain-like_sf"/>
</dbReference>
<evidence type="ECO:0000259" key="4">
    <source>
        <dbReference type="PROSITE" id="PS51071"/>
    </source>
</evidence>
<dbReference type="RefSeq" id="WP_090737476.1">
    <property type="nucleotide sequence ID" value="NZ_CP177219.1"/>
</dbReference>
<dbReference type="Pfam" id="PF01380">
    <property type="entry name" value="SIS"/>
    <property type="match status" value="1"/>
</dbReference>
<dbReference type="GO" id="GO:0097367">
    <property type="term" value="F:carbohydrate derivative binding"/>
    <property type="evidence" value="ECO:0007669"/>
    <property type="project" value="InterPro"/>
</dbReference>
<reference evidence="5 6" key="1">
    <citation type="submission" date="2016-10" db="EMBL/GenBank/DDBJ databases">
        <authorList>
            <person name="de Groot N.N."/>
        </authorList>
    </citation>
    <scope>NUCLEOTIDE SEQUENCE [LARGE SCALE GENOMIC DNA]</scope>
    <source>
        <strain evidence="5 6">DSM 17862</strain>
    </source>
</reference>
<dbReference type="CDD" id="cd05013">
    <property type="entry name" value="SIS_RpiR"/>
    <property type="match status" value="1"/>
</dbReference>
<dbReference type="InterPro" id="IPR001347">
    <property type="entry name" value="SIS_dom"/>
</dbReference>
<dbReference type="STRING" id="364199.SAMN04489858_11845"/>
<evidence type="ECO:0000313" key="5">
    <source>
        <dbReference type="EMBL" id="SET99879.1"/>
    </source>
</evidence>
<protein>
    <submittedName>
        <fullName evidence="5">DNA-binding transcriptional regulator, MurR/RpiR family, contains HTH and SIS domains</fullName>
    </submittedName>
</protein>
<keyword evidence="6" id="KW-1185">Reference proteome</keyword>
<evidence type="ECO:0000256" key="3">
    <source>
        <dbReference type="ARBA" id="ARBA00023163"/>
    </source>
</evidence>
<evidence type="ECO:0000256" key="1">
    <source>
        <dbReference type="ARBA" id="ARBA00023015"/>
    </source>
</evidence>
<dbReference type="Proteomes" id="UP000199180">
    <property type="component" value="Unassembled WGS sequence"/>
</dbReference>
<gene>
    <name evidence="5" type="ORF">SAMN04489858_11845</name>
</gene>
<keyword evidence="1" id="KW-0805">Transcription regulation</keyword>
<dbReference type="InterPro" id="IPR047640">
    <property type="entry name" value="RpiR-like"/>
</dbReference>
<dbReference type="InterPro" id="IPR046348">
    <property type="entry name" value="SIS_dom_sf"/>
</dbReference>
<dbReference type="InterPro" id="IPR036388">
    <property type="entry name" value="WH-like_DNA-bd_sf"/>
</dbReference>
<dbReference type="Gene3D" id="3.40.50.10490">
    <property type="entry name" value="Glucose-6-phosphate isomerase like protein, domain 1"/>
    <property type="match status" value="1"/>
</dbReference>
<dbReference type="PROSITE" id="PS51071">
    <property type="entry name" value="HTH_RPIR"/>
    <property type="match status" value="1"/>
</dbReference>
<dbReference type="SUPFAM" id="SSF46689">
    <property type="entry name" value="Homeodomain-like"/>
    <property type="match status" value="1"/>
</dbReference>
<dbReference type="PANTHER" id="PTHR30514">
    <property type="entry name" value="GLUCOKINASE"/>
    <property type="match status" value="1"/>
</dbReference>
<dbReference type="AlphaFoldDB" id="A0A1I0IRR9"/>
<dbReference type="PANTHER" id="PTHR30514:SF18">
    <property type="entry name" value="RPIR-FAMILY TRANSCRIPTIONAL REGULATOR"/>
    <property type="match status" value="1"/>
</dbReference>
<dbReference type="Gene3D" id="1.10.10.10">
    <property type="entry name" value="Winged helix-like DNA-binding domain superfamily/Winged helix DNA-binding domain"/>
    <property type="match status" value="1"/>
</dbReference>
<dbReference type="Pfam" id="PF01418">
    <property type="entry name" value="HTH_6"/>
    <property type="match status" value="1"/>
</dbReference>
<dbReference type="InterPro" id="IPR000281">
    <property type="entry name" value="HTH_RpiR"/>
</dbReference>
<dbReference type="SUPFAM" id="SSF53697">
    <property type="entry name" value="SIS domain"/>
    <property type="match status" value="1"/>
</dbReference>
<dbReference type="GO" id="GO:0003700">
    <property type="term" value="F:DNA-binding transcription factor activity"/>
    <property type="evidence" value="ECO:0007669"/>
    <property type="project" value="InterPro"/>
</dbReference>
<evidence type="ECO:0000313" key="6">
    <source>
        <dbReference type="Proteomes" id="UP000199180"/>
    </source>
</evidence>
<name>A0A1I0IRR9_9RHOB</name>
<sequence length="295" mass="32470">MDPSLRIRTLARLKEAMPDLSRSLQQAAKYVIDNPSDFGLDSIRDTAAKSGVSTYTLVRLAEWAGFQGFDEFRNPFRQALVSAAAGGDPPDWVHSLRQSGGSGGVQADAAENAIAIVQRSLRRIRPDQLDRVVTLLTQAPAVYLTAIRASFGLAYYLHYVGRMALPRMQLIPRQMGSAIDELHMAQPGEVLLAITFTPYSRETIEACAFARRKGLKLIMISDSDIVSPEFQADETLIASVLSTHDFGCYSGAMAVIETLIAALVDRGGAAARDRIASYDQLRQERQDYWSATKKR</sequence>